<dbReference type="GO" id="GO:0005829">
    <property type="term" value="C:cytosol"/>
    <property type="evidence" value="ECO:0007669"/>
    <property type="project" value="TreeGrafter"/>
</dbReference>
<dbReference type="PANTHER" id="PTHR11188:SF17">
    <property type="entry name" value="FI21816P1"/>
    <property type="match status" value="1"/>
</dbReference>
<dbReference type="InterPro" id="IPR011022">
    <property type="entry name" value="Arrestin_C-like"/>
</dbReference>
<dbReference type="Pfam" id="PF02752">
    <property type="entry name" value="Arrestin_C"/>
    <property type="match status" value="1"/>
</dbReference>
<dbReference type="InterPro" id="IPR050357">
    <property type="entry name" value="Arrestin_domain-protein"/>
</dbReference>
<dbReference type="GO" id="GO:0070086">
    <property type="term" value="P:ubiquitin-dependent endocytosis"/>
    <property type="evidence" value="ECO:0007669"/>
    <property type="project" value="TreeGrafter"/>
</dbReference>
<dbReference type="RefSeq" id="XP_015467905.1">
    <property type="nucleotide sequence ID" value="XM_015611241.1"/>
</dbReference>
<keyword evidence="4" id="KW-1185">Reference proteome</keyword>
<dbReference type="PANTHER" id="PTHR11188">
    <property type="entry name" value="ARRESTIN DOMAIN CONTAINING PROTEIN"/>
    <property type="match status" value="1"/>
</dbReference>
<dbReference type="GO" id="GO:0030674">
    <property type="term" value="F:protein-macromolecule adaptor activity"/>
    <property type="evidence" value="ECO:0007669"/>
    <property type="project" value="TreeGrafter"/>
</dbReference>
<dbReference type="GO" id="GO:0005886">
    <property type="term" value="C:plasma membrane"/>
    <property type="evidence" value="ECO:0007669"/>
    <property type="project" value="TreeGrafter"/>
</dbReference>
<dbReference type="Gene3D" id="2.60.40.640">
    <property type="match status" value="1"/>
</dbReference>
<dbReference type="EMBL" id="LMYN01000042">
    <property type="protein sequence ID" value="KSA01803.1"/>
    <property type="molecule type" value="Genomic_DNA"/>
</dbReference>
<dbReference type="GO" id="GO:0031625">
    <property type="term" value="F:ubiquitin protein ligase binding"/>
    <property type="evidence" value="ECO:0007669"/>
    <property type="project" value="TreeGrafter"/>
</dbReference>
<feature type="compositionally biased region" description="Polar residues" evidence="1">
    <location>
        <begin position="652"/>
        <end position="662"/>
    </location>
</feature>
<evidence type="ECO:0000259" key="2">
    <source>
        <dbReference type="SMART" id="SM01017"/>
    </source>
</evidence>
<proteinExistence type="predicted"/>
<feature type="compositionally biased region" description="Polar residues" evidence="1">
    <location>
        <begin position="592"/>
        <end position="624"/>
    </location>
</feature>
<reference evidence="3 4" key="1">
    <citation type="submission" date="2015-11" db="EMBL/GenBank/DDBJ databases">
        <title>The genome of Debaryomyces fabryi.</title>
        <authorList>
            <person name="Tafer H."/>
            <person name="Lopandic K."/>
        </authorList>
    </citation>
    <scope>NUCLEOTIDE SEQUENCE [LARGE SCALE GENOMIC DNA]</scope>
    <source>
        <strain evidence="3 4">CBS 789</strain>
    </source>
</reference>
<accession>A0A0V1PZY7</accession>
<name>A0A0V1PZY7_9ASCO</name>
<feature type="region of interest" description="Disordered" evidence="1">
    <location>
        <begin position="451"/>
        <end position="489"/>
    </location>
</feature>
<comment type="caution">
    <text evidence="3">The sequence shown here is derived from an EMBL/GenBank/DDBJ whole genome shotgun (WGS) entry which is preliminary data.</text>
</comment>
<protein>
    <recommendedName>
        <fullName evidence="2">Arrestin C-terminal-like domain-containing protein</fullName>
    </recommendedName>
</protein>
<dbReference type="SMART" id="SM01017">
    <property type="entry name" value="Arrestin_C"/>
    <property type="match status" value="1"/>
</dbReference>
<sequence length="680" mass="76168">MFKHSNLNIALFDIKLHSPHKDLILVKGNESECDPIPFEGSVKLSIPQDIHVKKIKLNLTGEFNVEFFERMPSGMISDQVYDKLCVLKVEWNNLLTSDEGGIQFGNYGDKFVKMHKLHDIIKKSQSKGHGGHRLTLSTSFTDIQEADRSGPNSLERPSYFRTKSQPSLDKFGLSGSLVKLPRSGVDGTPFKQYKTSSNNDYLLPQGNYRLPFKCYLPANTPETIEGLKCCSLLYKLECIIERGRFEKSIHTAKHIRILRTLHPDNMNLTDTIDIDNNWPNKAQYSVGLSRRGIAIGSTITVKLMVIPIAKGLKLKGMSGVIVQRSHTAHSHGVSGDFEELIGKQTMPIPDPDTLSTDRWDVKSTFKVPSSLKELTQSCDLKNNIIQVKHRLRIAVQLKNQDGHVSELRANLPVCIYISPNTGYPMGRKFEISTQGYLTAHDEKQDILFRKTRNDSSISSTPHSPEATSTDNGDIDEIDSNDLDRTDNAPPMYQQHIFDKIFDISSPQSPLEQLRMQSNDSTPLNSLPGSMVNITSYFDIPKGIESSMSSPVKSPTFDVMSLSKVPSYTQAIDDNDDDENELAPTYDDENKITPFSTTSIPIPINNNLRHQSRTSSPMTSKSFLSLNLPKSRRVSPSHSLSTSPQPHTPTPGSPNTTIQNTPIKSPHNMKLNTKFLHKRKK</sequence>
<evidence type="ECO:0000256" key="1">
    <source>
        <dbReference type="SAM" id="MobiDB-lite"/>
    </source>
</evidence>
<feature type="region of interest" description="Disordered" evidence="1">
    <location>
        <begin position="569"/>
        <end position="680"/>
    </location>
</feature>
<dbReference type="GeneID" id="26839420"/>
<organism evidence="3 4">
    <name type="scientific">Debaryomyces fabryi</name>
    <dbReference type="NCBI Taxonomy" id="58627"/>
    <lineage>
        <taxon>Eukaryota</taxon>
        <taxon>Fungi</taxon>
        <taxon>Dikarya</taxon>
        <taxon>Ascomycota</taxon>
        <taxon>Saccharomycotina</taxon>
        <taxon>Pichiomycetes</taxon>
        <taxon>Debaryomycetaceae</taxon>
        <taxon>Debaryomyces</taxon>
    </lineage>
</organism>
<dbReference type="OrthoDB" id="2333384at2759"/>
<dbReference type="AlphaFoldDB" id="A0A0V1PZY7"/>
<feature type="domain" description="Arrestin C-terminal-like" evidence="2">
    <location>
        <begin position="278"/>
        <end position="420"/>
    </location>
</feature>
<dbReference type="InterPro" id="IPR014752">
    <property type="entry name" value="Arrestin-like_C"/>
</dbReference>
<evidence type="ECO:0000313" key="4">
    <source>
        <dbReference type="Proteomes" id="UP000054251"/>
    </source>
</evidence>
<feature type="compositionally biased region" description="Polar residues" evidence="1">
    <location>
        <begin position="635"/>
        <end position="644"/>
    </location>
</feature>
<gene>
    <name evidence="3" type="ORF">AC631_02411</name>
</gene>
<feature type="compositionally biased region" description="Polar residues" evidence="1">
    <location>
        <begin position="454"/>
        <end position="471"/>
    </location>
</feature>
<evidence type="ECO:0000313" key="3">
    <source>
        <dbReference type="EMBL" id="KSA01803.1"/>
    </source>
</evidence>
<dbReference type="Proteomes" id="UP000054251">
    <property type="component" value="Unassembled WGS sequence"/>
</dbReference>